<reference evidence="2 5" key="1">
    <citation type="submission" date="2016-08" db="EMBL/GenBank/DDBJ databases">
        <title>Candidatus Dactylopiibacterium carminicum genome sequence.</title>
        <authorList>
            <person name="Ramirez-Puebla S.T."/>
            <person name="Ormeno-Orrillo E."/>
            <person name="Vera-Ponce De Leon A."/>
            <person name="Luis L."/>
            <person name="Sanchez-Flores A."/>
            <person name="Monica R."/>
            <person name="Martinez-Romero E."/>
        </authorList>
    </citation>
    <scope>NUCLEOTIDE SEQUENCE [LARGE SCALE GENOMIC DNA]</scope>
    <source>
        <strain evidence="2">END1</strain>
    </source>
</reference>
<comment type="caution">
    <text evidence="3">The sequence shown here is derived from an EMBL/GenBank/DDBJ whole genome shotgun (WGS) entry which is preliminary data.</text>
</comment>
<dbReference type="RefSeq" id="WP_095524759.1">
    <property type="nucleotide sequence ID" value="NZ_MDUX01000030.1"/>
</dbReference>
<evidence type="ECO:0000259" key="1">
    <source>
        <dbReference type="Pfam" id="PF13460"/>
    </source>
</evidence>
<dbReference type="InterPro" id="IPR016040">
    <property type="entry name" value="NAD(P)-bd_dom"/>
</dbReference>
<dbReference type="Proteomes" id="UP000623509">
    <property type="component" value="Unassembled WGS sequence"/>
</dbReference>
<dbReference type="PANTHER" id="PTHR15020">
    <property type="entry name" value="FLAVIN REDUCTASE-RELATED"/>
    <property type="match status" value="1"/>
</dbReference>
<dbReference type="EMBL" id="NMRN01000024">
    <property type="protein sequence ID" value="PAS93022.1"/>
    <property type="molecule type" value="Genomic_DNA"/>
</dbReference>
<evidence type="ECO:0000313" key="4">
    <source>
        <dbReference type="Proteomes" id="UP000216107"/>
    </source>
</evidence>
<feature type="domain" description="NAD(P)-binding" evidence="1">
    <location>
        <begin position="8"/>
        <end position="191"/>
    </location>
</feature>
<dbReference type="Proteomes" id="UP000216107">
    <property type="component" value="Unassembled WGS sequence"/>
</dbReference>
<dbReference type="Gene3D" id="3.40.50.720">
    <property type="entry name" value="NAD(P)-binding Rossmann-like Domain"/>
    <property type="match status" value="1"/>
</dbReference>
<evidence type="ECO:0000313" key="2">
    <source>
        <dbReference type="EMBL" id="KAF7599017.1"/>
    </source>
</evidence>
<dbReference type="Pfam" id="PF13460">
    <property type="entry name" value="NAD_binding_10"/>
    <property type="match status" value="1"/>
</dbReference>
<dbReference type="AlphaFoldDB" id="A0A272ESE3"/>
<dbReference type="EMBL" id="MDUX01000030">
    <property type="protein sequence ID" value="KAF7599017.1"/>
    <property type="molecule type" value="Genomic_DNA"/>
</dbReference>
<name>A0A272ESE3_9RHOO</name>
<proteinExistence type="predicted"/>
<evidence type="ECO:0000313" key="3">
    <source>
        <dbReference type="EMBL" id="PAS93022.1"/>
    </source>
</evidence>
<dbReference type="PANTHER" id="PTHR15020:SF50">
    <property type="entry name" value="UPF0659 PROTEIN YMR090W"/>
    <property type="match status" value="1"/>
</dbReference>
<reference evidence="3 4" key="2">
    <citation type="submission" date="2017-07" db="EMBL/GenBank/DDBJ databases">
        <title>Candidatus Dactylopiibacterium carminicum, a nitrogen-fixing symbiont of the cochineal insect Dactylopius coccus and Dactylopius opuntiae (Hemiptera: Coccoidea: Dactylopiidae).</title>
        <authorList>
            <person name="Vera A."/>
        </authorList>
    </citation>
    <scope>NUCLEOTIDE SEQUENCE [LARGE SCALE GENOMIC DNA]</scope>
    <source>
        <strain evidence="3 4">NFDCM</strain>
    </source>
</reference>
<accession>A0A272ESE3</accession>
<dbReference type="InterPro" id="IPR036291">
    <property type="entry name" value="NAD(P)-bd_dom_sf"/>
</dbReference>
<gene>
    <name evidence="2" type="ORF">BGI27_10095</name>
    <name evidence="3" type="ORF">CGU29_09180</name>
</gene>
<sequence>MPALILFGARKGAGLAIAQAARAAGWAVTAVVRPGADASALVAAGCEVRTADALDREAVTAAFAGLPEDVRVATTLGGQDISVDDQGNRNVIDATKAHGAPGLLLVSSLGAGDSREYASPRLLAAIGAVLEAKTRAEEHLRASGLAFAIVRPGGLVDAPLSGTGQLVRMQDVHGFIAREELARLVFGLLADNRLLGQTLAAIDPSCPPPARYA</sequence>
<evidence type="ECO:0000313" key="5">
    <source>
        <dbReference type="Proteomes" id="UP000623509"/>
    </source>
</evidence>
<dbReference type="SUPFAM" id="SSF51735">
    <property type="entry name" value="NAD(P)-binding Rossmann-fold domains"/>
    <property type="match status" value="1"/>
</dbReference>
<keyword evidence="5" id="KW-1185">Reference proteome</keyword>
<organism evidence="3 4">
    <name type="scientific">Candidatus Dactylopiibacterium carminicum</name>
    <dbReference type="NCBI Taxonomy" id="857335"/>
    <lineage>
        <taxon>Bacteria</taxon>
        <taxon>Pseudomonadati</taxon>
        <taxon>Pseudomonadota</taxon>
        <taxon>Betaproteobacteria</taxon>
        <taxon>Rhodocyclales</taxon>
        <taxon>Rhodocyclaceae</taxon>
        <taxon>Candidatus Dactylopiibacterium</taxon>
    </lineage>
</organism>
<protein>
    <submittedName>
        <fullName evidence="3">Epimerase</fullName>
    </submittedName>
</protein>